<dbReference type="InterPro" id="IPR013022">
    <property type="entry name" value="Xyl_isomerase-like_TIM-brl"/>
</dbReference>
<dbReference type="InterPro" id="IPR001719">
    <property type="entry name" value="AP_endonuc_2"/>
</dbReference>
<keyword evidence="6 10" id="KW-0378">Hydrolase</keyword>
<accession>A0A516KG46</accession>
<evidence type="ECO:0000313" key="10">
    <source>
        <dbReference type="EMBL" id="QDP40357.1"/>
    </source>
</evidence>
<dbReference type="GO" id="GO:0008270">
    <property type="term" value="F:zinc ion binding"/>
    <property type="evidence" value="ECO:0007669"/>
    <property type="project" value="InterPro"/>
</dbReference>
<dbReference type="EMBL" id="CP041666">
    <property type="protein sequence ID" value="QDP40357.1"/>
    <property type="molecule type" value="Genomic_DNA"/>
</dbReference>
<evidence type="ECO:0000259" key="9">
    <source>
        <dbReference type="Pfam" id="PF01261"/>
    </source>
</evidence>
<dbReference type="Proteomes" id="UP000315215">
    <property type="component" value="Chromosome"/>
</dbReference>
<reference evidence="10 11" key="1">
    <citation type="submission" date="2019-07" db="EMBL/GenBank/DDBJ databases">
        <authorList>
            <person name="Li J."/>
        </authorList>
    </citation>
    <scope>NUCLEOTIDE SEQUENCE [LARGE SCALE GENOMIC DNA]</scope>
    <source>
        <strain evidence="10 11">TKL69</strain>
    </source>
</reference>
<dbReference type="PANTHER" id="PTHR21445">
    <property type="entry name" value="ENDONUCLEASE IV ENDODEOXYRIBONUCLEASE IV"/>
    <property type="match status" value="1"/>
</dbReference>
<dbReference type="RefSeq" id="WP_143893851.1">
    <property type="nucleotide sequence ID" value="NZ_CP041666.1"/>
</dbReference>
<keyword evidence="7" id="KW-0862">Zinc</keyword>
<dbReference type="OrthoDB" id="9805666at2"/>
<keyword evidence="5" id="KW-0227">DNA damage</keyword>
<dbReference type="SUPFAM" id="SSF51658">
    <property type="entry name" value="Xylose isomerase-like"/>
    <property type="match status" value="1"/>
</dbReference>
<dbReference type="Gene3D" id="3.20.20.150">
    <property type="entry name" value="Divalent-metal-dependent TIM barrel enzymes"/>
    <property type="match status" value="1"/>
</dbReference>
<organism evidence="10 11">
    <name type="scientific">Radiobacillus deserti</name>
    <dbReference type="NCBI Taxonomy" id="2594883"/>
    <lineage>
        <taxon>Bacteria</taxon>
        <taxon>Bacillati</taxon>
        <taxon>Bacillota</taxon>
        <taxon>Bacilli</taxon>
        <taxon>Bacillales</taxon>
        <taxon>Bacillaceae</taxon>
        <taxon>Radiobacillus</taxon>
    </lineage>
</organism>
<dbReference type="PROSITE" id="PS00730">
    <property type="entry name" value="AP_NUCLEASE_F2_2"/>
    <property type="match status" value="1"/>
</dbReference>
<evidence type="ECO:0000256" key="2">
    <source>
        <dbReference type="ARBA" id="ARBA00005340"/>
    </source>
</evidence>
<dbReference type="GO" id="GO:0008833">
    <property type="term" value="F:deoxyribonuclease IV (phage-T4-induced) activity"/>
    <property type="evidence" value="ECO:0007669"/>
    <property type="project" value="UniProtKB-EC"/>
</dbReference>
<comment type="similarity">
    <text evidence="2">Belongs to the AP endonuclease 2 family.</text>
</comment>
<proteinExistence type="inferred from homology"/>
<dbReference type="GO" id="GO:0003677">
    <property type="term" value="F:DNA binding"/>
    <property type="evidence" value="ECO:0007669"/>
    <property type="project" value="InterPro"/>
</dbReference>
<dbReference type="SMART" id="SM00518">
    <property type="entry name" value="AP2Ec"/>
    <property type="match status" value="1"/>
</dbReference>
<name>A0A516KG46_9BACI</name>
<dbReference type="PROSITE" id="PS51432">
    <property type="entry name" value="AP_NUCLEASE_F2_4"/>
    <property type="match status" value="1"/>
</dbReference>
<sequence length="278" mass="31320">MKLGCHVSIRDGYLGAAQKAQNMNADAFQYFPKNPRGLSVKKAPEEDTTSCKQFCEENGLISISHSPYPTDLTAVGEKQKKVIESLRSDLEISDACGSLGVVVHFGKNERGKDPLDTYRQIIDTLNQTLVDWDGTCKLLIENNASKLGAMGTTLEELVQIRRLTDFPEKIGFCLDTCHAFASGLWTGDNWMELWREAEQLGYVADLCAIHFNNSMYNTGSGRDRHANILDHGYIQKRQLASIFQTDWEEDFPFILETPDEFGVTKLEEISQVKTWLNI</sequence>
<dbReference type="EC" id="3.1.21.2" evidence="10"/>
<keyword evidence="11" id="KW-1185">Reference proteome</keyword>
<gene>
    <name evidence="10" type="ORF">FN924_09310</name>
</gene>
<evidence type="ECO:0000256" key="8">
    <source>
        <dbReference type="ARBA" id="ARBA00023204"/>
    </source>
</evidence>
<dbReference type="InterPro" id="IPR036237">
    <property type="entry name" value="Xyl_isomerase-like_sf"/>
</dbReference>
<dbReference type="PANTHER" id="PTHR21445:SF0">
    <property type="entry name" value="APURINIC-APYRIMIDINIC ENDONUCLEASE"/>
    <property type="match status" value="1"/>
</dbReference>
<keyword evidence="8" id="KW-0234">DNA repair</keyword>
<comment type="cofactor">
    <cofactor evidence="1">
        <name>Zn(2+)</name>
        <dbReference type="ChEBI" id="CHEBI:29105"/>
    </cofactor>
</comment>
<dbReference type="InterPro" id="IPR018246">
    <property type="entry name" value="AP_endonuc_F2_Zn_BS"/>
</dbReference>
<evidence type="ECO:0000256" key="5">
    <source>
        <dbReference type="ARBA" id="ARBA00022763"/>
    </source>
</evidence>
<keyword evidence="4" id="KW-0479">Metal-binding</keyword>
<dbReference type="GO" id="GO:0003906">
    <property type="term" value="F:DNA-(apurinic or apyrimidinic site) endonuclease activity"/>
    <property type="evidence" value="ECO:0007669"/>
    <property type="project" value="TreeGrafter"/>
</dbReference>
<evidence type="ECO:0000256" key="4">
    <source>
        <dbReference type="ARBA" id="ARBA00022723"/>
    </source>
</evidence>
<evidence type="ECO:0000256" key="6">
    <source>
        <dbReference type="ARBA" id="ARBA00022801"/>
    </source>
</evidence>
<dbReference type="AlphaFoldDB" id="A0A516KG46"/>
<evidence type="ECO:0000313" key="11">
    <source>
        <dbReference type="Proteomes" id="UP000315215"/>
    </source>
</evidence>
<dbReference type="Pfam" id="PF01261">
    <property type="entry name" value="AP_endonuc_2"/>
    <property type="match status" value="1"/>
</dbReference>
<evidence type="ECO:0000256" key="3">
    <source>
        <dbReference type="ARBA" id="ARBA00022722"/>
    </source>
</evidence>
<protein>
    <submittedName>
        <fullName evidence="10">Deoxyribonuclease IV</fullName>
        <ecNumber evidence="10">3.1.21.2</ecNumber>
    </submittedName>
</protein>
<dbReference type="GO" id="GO:0006284">
    <property type="term" value="P:base-excision repair"/>
    <property type="evidence" value="ECO:0007669"/>
    <property type="project" value="TreeGrafter"/>
</dbReference>
<keyword evidence="3" id="KW-0540">Nuclease</keyword>
<evidence type="ECO:0000256" key="7">
    <source>
        <dbReference type="ARBA" id="ARBA00022833"/>
    </source>
</evidence>
<feature type="domain" description="Xylose isomerase-like TIM barrel" evidence="9">
    <location>
        <begin position="18"/>
        <end position="260"/>
    </location>
</feature>
<dbReference type="NCBIfam" id="TIGR00587">
    <property type="entry name" value="nfo"/>
    <property type="match status" value="1"/>
</dbReference>
<dbReference type="GO" id="GO:0008081">
    <property type="term" value="F:phosphoric diester hydrolase activity"/>
    <property type="evidence" value="ECO:0007669"/>
    <property type="project" value="TreeGrafter"/>
</dbReference>
<evidence type="ECO:0000256" key="1">
    <source>
        <dbReference type="ARBA" id="ARBA00001947"/>
    </source>
</evidence>
<dbReference type="KEGG" id="aqt:FN924_09310"/>